<reference evidence="3" key="1">
    <citation type="submission" date="2017-09" db="EMBL/GenBank/DDBJ databases">
        <title>Depth-based differentiation of microbial function through sediment-hosted aquifers and enrichment of novel symbionts in the deep terrestrial subsurface.</title>
        <authorList>
            <person name="Probst A.J."/>
            <person name="Ladd B."/>
            <person name="Jarett J.K."/>
            <person name="Geller-Mcgrath D.E."/>
            <person name="Sieber C.M.K."/>
            <person name="Emerson J.B."/>
            <person name="Anantharaman K."/>
            <person name="Thomas B.C."/>
            <person name="Malmstrom R."/>
            <person name="Stieglmeier M."/>
            <person name="Klingl A."/>
            <person name="Woyke T."/>
            <person name="Ryan C.M."/>
            <person name="Banfield J.F."/>
        </authorList>
    </citation>
    <scope>NUCLEOTIDE SEQUENCE [LARGE SCALE GENOMIC DNA]</scope>
</reference>
<gene>
    <name evidence="2" type="ORF">COY52_03405</name>
</gene>
<feature type="chain" id="PRO_5014695534" evidence="1">
    <location>
        <begin position="20"/>
        <end position="73"/>
    </location>
</feature>
<accession>A0A2M7SED9</accession>
<dbReference type="Proteomes" id="UP000229307">
    <property type="component" value="Unassembled WGS sequence"/>
</dbReference>
<keyword evidence="1" id="KW-0732">Signal</keyword>
<sequence>MKKLILISLLVLLAATAYAQDTKTTAAVMDLTAEQGVSAGTAKALSDYLRVQLVNCNQKLTHLVMTIDPSFIL</sequence>
<dbReference type="EMBL" id="PFMR01000094">
    <property type="protein sequence ID" value="PIZ17673.1"/>
    <property type="molecule type" value="Genomic_DNA"/>
</dbReference>
<organism evidence="2 3">
    <name type="scientific">Candidatus Desantisbacteria bacterium CG_4_10_14_0_8_um_filter_48_22</name>
    <dbReference type="NCBI Taxonomy" id="1974543"/>
    <lineage>
        <taxon>Bacteria</taxon>
        <taxon>Candidatus Desantisiibacteriota</taxon>
    </lineage>
</organism>
<feature type="signal peptide" evidence="1">
    <location>
        <begin position="1"/>
        <end position="19"/>
    </location>
</feature>
<evidence type="ECO:0000313" key="2">
    <source>
        <dbReference type="EMBL" id="PIZ17673.1"/>
    </source>
</evidence>
<protein>
    <submittedName>
        <fullName evidence="2">Uncharacterized protein</fullName>
    </submittedName>
</protein>
<dbReference type="AlphaFoldDB" id="A0A2M7SED9"/>
<evidence type="ECO:0000313" key="3">
    <source>
        <dbReference type="Proteomes" id="UP000229307"/>
    </source>
</evidence>
<comment type="caution">
    <text evidence="2">The sequence shown here is derived from an EMBL/GenBank/DDBJ whole genome shotgun (WGS) entry which is preliminary data.</text>
</comment>
<evidence type="ECO:0000256" key="1">
    <source>
        <dbReference type="SAM" id="SignalP"/>
    </source>
</evidence>
<name>A0A2M7SED9_9BACT</name>
<proteinExistence type="predicted"/>